<evidence type="ECO:0000256" key="7">
    <source>
        <dbReference type="SAM" id="Phobius"/>
    </source>
</evidence>
<dbReference type="InterPro" id="IPR008271">
    <property type="entry name" value="Ser/Thr_kinase_AS"/>
</dbReference>
<dbReference type="PANTHER" id="PTHR43671">
    <property type="entry name" value="SERINE/THREONINE-PROTEIN KINASE NEK"/>
    <property type="match status" value="1"/>
</dbReference>
<feature type="transmembrane region" description="Helical" evidence="7">
    <location>
        <begin position="380"/>
        <end position="400"/>
    </location>
</feature>
<dbReference type="InterPro" id="IPR050660">
    <property type="entry name" value="NEK_Ser/Thr_kinase"/>
</dbReference>
<evidence type="ECO:0000256" key="4">
    <source>
        <dbReference type="ARBA" id="ARBA00022777"/>
    </source>
</evidence>
<keyword evidence="10" id="KW-1185">Reference proteome</keyword>
<evidence type="ECO:0000313" key="9">
    <source>
        <dbReference type="EMBL" id="GAA0609163.1"/>
    </source>
</evidence>
<dbReference type="PANTHER" id="PTHR43671:SF13">
    <property type="entry name" value="SERINE_THREONINE-PROTEIN KINASE NEK2"/>
    <property type="match status" value="1"/>
</dbReference>
<dbReference type="PROSITE" id="PS50011">
    <property type="entry name" value="PROTEIN_KINASE_DOM"/>
    <property type="match status" value="1"/>
</dbReference>
<dbReference type="PROSITE" id="PS00108">
    <property type="entry name" value="PROTEIN_KINASE_ST"/>
    <property type="match status" value="1"/>
</dbReference>
<feature type="region of interest" description="Disordered" evidence="6">
    <location>
        <begin position="266"/>
        <end position="332"/>
    </location>
</feature>
<dbReference type="EC" id="2.7.11.1" evidence="1"/>
<evidence type="ECO:0000256" key="1">
    <source>
        <dbReference type="ARBA" id="ARBA00012513"/>
    </source>
</evidence>
<feature type="region of interest" description="Disordered" evidence="6">
    <location>
        <begin position="404"/>
        <end position="446"/>
    </location>
</feature>
<feature type="region of interest" description="Disordered" evidence="6">
    <location>
        <begin position="353"/>
        <end position="376"/>
    </location>
</feature>
<evidence type="ECO:0000256" key="2">
    <source>
        <dbReference type="ARBA" id="ARBA00022679"/>
    </source>
</evidence>
<keyword evidence="7" id="KW-0472">Membrane</keyword>
<proteinExistence type="predicted"/>
<evidence type="ECO:0000259" key="8">
    <source>
        <dbReference type="PROSITE" id="PS50011"/>
    </source>
</evidence>
<evidence type="ECO:0000256" key="5">
    <source>
        <dbReference type="ARBA" id="ARBA00022840"/>
    </source>
</evidence>
<protein>
    <recommendedName>
        <fullName evidence="1">non-specific serine/threonine protein kinase</fullName>
        <ecNumber evidence="1">2.7.11.1</ecNumber>
    </recommendedName>
</protein>
<reference evidence="10" key="1">
    <citation type="journal article" date="2019" name="Int. J. Syst. Evol. Microbiol.">
        <title>The Global Catalogue of Microorganisms (GCM) 10K type strain sequencing project: providing services to taxonomists for standard genome sequencing and annotation.</title>
        <authorList>
            <consortium name="The Broad Institute Genomics Platform"/>
            <consortium name="The Broad Institute Genome Sequencing Center for Infectious Disease"/>
            <person name="Wu L."/>
            <person name="Ma J."/>
        </authorList>
    </citation>
    <scope>NUCLEOTIDE SEQUENCE [LARGE SCALE GENOMIC DNA]</scope>
    <source>
        <strain evidence="10">JCM 5067</strain>
    </source>
</reference>
<keyword evidence="2" id="KW-0808">Transferase</keyword>
<keyword evidence="5" id="KW-0067">ATP-binding</keyword>
<evidence type="ECO:0000256" key="6">
    <source>
        <dbReference type="SAM" id="MobiDB-lite"/>
    </source>
</evidence>
<sequence>MGTVYLSHTRGGQPVALKVIRREYGQDPDFRRRFEQEVQAARRVQGYHIVPVVDHDTSGAQPWLATQYVPGLSLHDALASFGPLPLPAVFQLVGCAAQALTAVHAAGVIHRDLKPSNVLLGSGGPYVIDFGIARAADATQLTASGGMIGTPQYMSPEHALGEQLTPATDVFSLGLIAAVAATGRHPYGDGGAITVAAQIANSAHRPPDLSGYPAELRPLLECTLTADPALRITPADLAPLCEQASGRALRDFSGWLPEAVAAEITRSEQAASAPPKPAPAQPPLPPTAPPAMPRTAPQAPPTAPPVTHTPPQPVPQTAPQPGPGTGPVPGYGTAYGAPYDTAYGAGYGTAQHPAVHAQTPAPAPAPTAPQKKPKRRLRTVVVAATLVVAVGAGAGAAVWLTKKKDDGDSKDAKGSTSQPPAAKNPPKGSPAVATPSDGPSSEASAPPANVTYTLVFEDKPITLRTPESLSTTMVDFDVPAVDPTGKLAYDNTEFEARDDRLDFKQALGKADGTTPQQCREGALQNPLPNSASAQALNDDHLIKAGDIMCTVTTKGNLAMWKITKVTPSTDKDIPTFEGTVTLWKATR</sequence>
<dbReference type="Gene3D" id="3.30.200.20">
    <property type="entry name" value="Phosphorylase Kinase, domain 1"/>
    <property type="match status" value="1"/>
</dbReference>
<keyword evidence="3" id="KW-0547">Nucleotide-binding</keyword>
<gene>
    <name evidence="9" type="ORF">GCM10010394_43830</name>
</gene>
<evidence type="ECO:0000313" key="10">
    <source>
        <dbReference type="Proteomes" id="UP001500668"/>
    </source>
</evidence>
<name>A0ABP3RG52_9ACTN</name>
<dbReference type="Proteomes" id="UP001500668">
    <property type="component" value="Unassembled WGS sequence"/>
</dbReference>
<feature type="domain" description="Protein kinase" evidence="8">
    <location>
        <begin position="1"/>
        <end position="256"/>
    </location>
</feature>
<dbReference type="SMART" id="SM00220">
    <property type="entry name" value="S_TKc"/>
    <property type="match status" value="1"/>
</dbReference>
<dbReference type="InterPro" id="IPR000719">
    <property type="entry name" value="Prot_kinase_dom"/>
</dbReference>
<dbReference type="Gene3D" id="1.10.510.10">
    <property type="entry name" value="Transferase(Phosphotransferase) domain 1"/>
    <property type="match status" value="1"/>
</dbReference>
<dbReference type="SUPFAM" id="SSF56112">
    <property type="entry name" value="Protein kinase-like (PK-like)"/>
    <property type="match status" value="1"/>
</dbReference>
<keyword evidence="7" id="KW-1133">Transmembrane helix</keyword>
<keyword evidence="4" id="KW-0418">Kinase</keyword>
<dbReference type="EMBL" id="BAAACA010000028">
    <property type="protein sequence ID" value="GAA0609163.1"/>
    <property type="molecule type" value="Genomic_DNA"/>
</dbReference>
<feature type="compositionally biased region" description="Pro residues" evidence="6">
    <location>
        <begin position="274"/>
        <end position="326"/>
    </location>
</feature>
<dbReference type="CDD" id="cd14014">
    <property type="entry name" value="STKc_PknB_like"/>
    <property type="match status" value="1"/>
</dbReference>
<accession>A0ABP3RG52</accession>
<evidence type="ECO:0000256" key="3">
    <source>
        <dbReference type="ARBA" id="ARBA00022741"/>
    </source>
</evidence>
<organism evidence="9 10">
    <name type="scientific">Streptomyces crystallinus</name>
    <dbReference type="NCBI Taxonomy" id="68191"/>
    <lineage>
        <taxon>Bacteria</taxon>
        <taxon>Bacillati</taxon>
        <taxon>Actinomycetota</taxon>
        <taxon>Actinomycetes</taxon>
        <taxon>Kitasatosporales</taxon>
        <taxon>Streptomycetaceae</taxon>
        <taxon>Streptomyces</taxon>
    </lineage>
</organism>
<keyword evidence="7" id="KW-0812">Transmembrane</keyword>
<dbReference type="InterPro" id="IPR011009">
    <property type="entry name" value="Kinase-like_dom_sf"/>
</dbReference>
<feature type="compositionally biased region" description="Basic and acidic residues" evidence="6">
    <location>
        <begin position="404"/>
        <end position="413"/>
    </location>
</feature>
<comment type="caution">
    <text evidence="9">The sequence shown here is derived from an EMBL/GenBank/DDBJ whole genome shotgun (WGS) entry which is preliminary data.</text>
</comment>
<dbReference type="Pfam" id="PF00069">
    <property type="entry name" value="Pkinase"/>
    <property type="match status" value="1"/>
</dbReference>